<reference evidence="2 3" key="1">
    <citation type="submission" date="2015-12" db="EMBL/GenBank/DDBJ databases">
        <title>The genome of Folsomia candida.</title>
        <authorList>
            <person name="Faddeeva A."/>
            <person name="Derks M.F."/>
            <person name="Anvar Y."/>
            <person name="Smit S."/>
            <person name="Van Straalen N."/>
            <person name="Roelofs D."/>
        </authorList>
    </citation>
    <scope>NUCLEOTIDE SEQUENCE [LARGE SCALE GENOMIC DNA]</scope>
    <source>
        <strain evidence="2 3">VU population</strain>
        <tissue evidence="2">Whole body</tissue>
    </source>
</reference>
<feature type="transmembrane region" description="Helical" evidence="1">
    <location>
        <begin position="44"/>
        <end position="65"/>
    </location>
</feature>
<gene>
    <name evidence="2" type="ORF">Fcan01_10644</name>
</gene>
<dbReference type="Proteomes" id="UP000198287">
    <property type="component" value="Unassembled WGS sequence"/>
</dbReference>
<evidence type="ECO:0008006" key="4">
    <source>
        <dbReference type="Google" id="ProtNLM"/>
    </source>
</evidence>
<keyword evidence="1" id="KW-1133">Transmembrane helix</keyword>
<evidence type="ECO:0000313" key="2">
    <source>
        <dbReference type="EMBL" id="OXA54142.1"/>
    </source>
</evidence>
<feature type="transmembrane region" description="Helical" evidence="1">
    <location>
        <begin position="77"/>
        <end position="95"/>
    </location>
</feature>
<evidence type="ECO:0000313" key="3">
    <source>
        <dbReference type="Proteomes" id="UP000198287"/>
    </source>
</evidence>
<evidence type="ECO:0000256" key="1">
    <source>
        <dbReference type="SAM" id="Phobius"/>
    </source>
</evidence>
<comment type="caution">
    <text evidence="2">The sequence shown here is derived from an EMBL/GenBank/DDBJ whole genome shotgun (WGS) entry which is preliminary data.</text>
</comment>
<accession>A0A226E962</accession>
<proteinExistence type="predicted"/>
<keyword evidence="1" id="KW-0812">Transmembrane</keyword>
<keyword evidence="1" id="KW-0472">Membrane</keyword>
<feature type="transmembrane region" description="Helical" evidence="1">
    <location>
        <begin position="309"/>
        <end position="332"/>
    </location>
</feature>
<feature type="transmembrane region" description="Helical" evidence="1">
    <location>
        <begin position="140"/>
        <end position="161"/>
    </location>
</feature>
<dbReference type="EMBL" id="LNIX01000005">
    <property type="protein sequence ID" value="OXA54142.1"/>
    <property type="molecule type" value="Genomic_DNA"/>
</dbReference>
<organism evidence="2 3">
    <name type="scientific">Folsomia candida</name>
    <name type="common">Springtail</name>
    <dbReference type="NCBI Taxonomy" id="158441"/>
    <lineage>
        <taxon>Eukaryota</taxon>
        <taxon>Metazoa</taxon>
        <taxon>Ecdysozoa</taxon>
        <taxon>Arthropoda</taxon>
        <taxon>Hexapoda</taxon>
        <taxon>Collembola</taxon>
        <taxon>Entomobryomorpha</taxon>
        <taxon>Isotomoidea</taxon>
        <taxon>Isotomidae</taxon>
        <taxon>Proisotominae</taxon>
        <taxon>Folsomia</taxon>
    </lineage>
</organism>
<keyword evidence="3" id="KW-1185">Reference proteome</keyword>
<sequence>MFSQFTFGALSGYFSILRMIHHIPPNIWNIETNKFEMNPNPNKIRWAFSNLNVTIFFGLVPAYMLLFNRERLTSSQVIFLALQLIVAVHSVPLFIKAYTDGFSLCLAMNTYLRLENYLRENEILAKKYAPLLWYRDPVGLIFNGVATSLLSFIVSLPILFCIADVDPLYFIMPSIPTNCCSTMGYFVTRLSLCLIILAEIVSNIGLAHLTLIMLTLSAKDCISSVKFYRQPNPDLGTFSVLRTNLVGRKMIRTPDKLCELSNLDLYVVMMVQCRLVRQYTDTASMFIMGPGFVIDVIANYVVIKLHGKIPLLLYLAIALLAILVPVIIMGVLPQAGKSNTYSINLLQHWRGSNPTRWRRKKVRSLRPLGFWVGPLFLIKRQTLSILVNVILDCTANSVLLS</sequence>
<protein>
    <recommendedName>
        <fullName evidence="4">Odorant receptor</fullName>
    </recommendedName>
</protein>
<feature type="transmembrane region" description="Helical" evidence="1">
    <location>
        <begin position="194"/>
        <end position="216"/>
    </location>
</feature>
<feature type="transmembrane region" description="Helical" evidence="1">
    <location>
        <begin position="283"/>
        <end position="303"/>
    </location>
</feature>
<dbReference type="AlphaFoldDB" id="A0A226E962"/>
<name>A0A226E962_FOLCA</name>